<dbReference type="PRINTS" id="PR00032">
    <property type="entry name" value="HTHARAC"/>
</dbReference>
<keyword evidence="6" id="KW-1185">Reference proteome</keyword>
<dbReference type="InterPro" id="IPR014710">
    <property type="entry name" value="RmlC-like_jellyroll"/>
</dbReference>
<dbReference type="OrthoDB" id="9782911at2"/>
<dbReference type="SMART" id="SM00342">
    <property type="entry name" value="HTH_ARAC"/>
    <property type="match status" value="1"/>
</dbReference>
<organism evidence="5 6">
    <name type="scientific">Robinsoniella peoriensis</name>
    <dbReference type="NCBI Taxonomy" id="180332"/>
    <lineage>
        <taxon>Bacteria</taxon>
        <taxon>Bacillati</taxon>
        <taxon>Bacillota</taxon>
        <taxon>Clostridia</taxon>
        <taxon>Lachnospirales</taxon>
        <taxon>Lachnospiraceae</taxon>
        <taxon>Robinsoniella</taxon>
    </lineage>
</organism>
<dbReference type="PANTHER" id="PTHR43280:SF2">
    <property type="entry name" value="HTH-TYPE TRANSCRIPTIONAL REGULATOR EXSA"/>
    <property type="match status" value="1"/>
</dbReference>
<keyword evidence="3" id="KW-0804">Transcription</keyword>
<feature type="domain" description="HTH araC/xylS-type" evidence="4">
    <location>
        <begin position="184"/>
        <end position="282"/>
    </location>
</feature>
<evidence type="ECO:0000313" key="6">
    <source>
        <dbReference type="Proteomes" id="UP000306509"/>
    </source>
</evidence>
<dbReference type="InterPro" id="IPR037923">
    <property type="entry name" value="HTH-like"/>
</dbReference>
<proteinExistence type="predicted"/>
<dbReference type="PROSITE" id="PS01124">
    <property type="entry name" value="HTH_ARAC_FAMILY_2"/>
    <property type="match status" value="1"/>
</dbReference>
<accession>A0A4U8QD24</accession>
<keyword evidence="1" id="KW-0805">Transcription regulation</keyword>
<dbReference type="Gene3D" id="1.10.10.60">
    <property type="entry name" value="Homeodomain-like"/>
    <property type="match status" value="2"/>
</dbReference>
<dbReference type="SUPFAM" id="SSF46689">
    <property type="entry name" value="Homeodomain-like"/>
    <property type="match status" value="2"/>
</dbReference>
<name>A0A4U8QD24_9FIRM</name>
<evidence type="ECO:0000256" key="1">
    <source>
        <dbReference type="ARBA" id="ARBA00023015"/>
    </source>
</evidence>
<dbReference type="InterPro" id="IPR018062">
    <property type="entry name" value="HTH_AraC-typ_CS"/>
</dbReference>
<dbReference type="SUPFAM" id="SSF51215">
    <property type="entry name" value="Regulatory protein AraC"/>
    <property type="match status" value="1"/>
</dbReference>
<dbReference type="AlphaFoldDB" id="A0A4U8QD24"/>
<dbReference type="InterPro" id="IPR003313">
    <property type="entry name" value="AraC-bd"/>
</dbReference>
<keyword evidence="2" id="KW-0238">DNA-binding</keyword>
<evidence type="ECO:0000256" key="2">
    <source>
        <dbReference type="ARBA" id="ARBA00023125"/>
    </source>
</evidence>
<dbReference type="STRING" id="180332.GCA_000797495_02574"/>
<dbReference type="Gene3D" id="2.60.120.10">
    <property type="entry name" value="Jelly Rolls"/>
    <property type="match status" value="1"/>
</dbReference>
<dbReference type="GO" id="GO:0043565">
    <property type="term" value="F:sequence-specific DNA binding"/>
    <property type="evidence" value="ECO:0007669"/>
    <property type="project" value="InterPro"/>
</dbReference>
<reference evidence="5 6" key="1">
    <citation type="journal article" date="2019" name="Anaerobe">
        <title>Detection of Robinsoniella peoriensis in multiple bone samples of a trauma patient.</title>
        <authorList>
            <person name="Schrottner P."/>
            <person name="Hartwich K."/>
            <person name="Bunk B."/>
            <person name="Schober I."/>
            <person name="Helbig S."/>
            <person name="Rudolph W.W."/>
            <person name="Gunzer F."/>
        </authorList>
    </citation>
    <scope>NUCLEOTIDE SEQUENCE [LARGE SCALE GENOMIC DNA]</scope>
    <source>
        <strain evidence="5 6">DSM 106044</strain>
    </source>
</reference>
<evidence type="ECO:0000259" key="4">
    <source>
        <dbReference type="PROSITE" id="PS01124"/>
    </source>
</evidence>
<dbReference type="PANTHER" id="PTHR43280">
    <property type="entry name" value="ARAC-FAMILY TRANSCRIPTIONAL REGULATOR"/>
    <property type="match status" value="1"/>
</dbReference>
<dbReference type="EMBL" id="QGQD01000001">
    <property type="protein sequence ID" value="TLD03022.1"/>
    <property type="molecule type" value="Genomic_DNA"/>
</dbReference>
<evidence type="ECO:0000256" key="3">
    <source>
        <dbReference type="ARBA" id="ARBA00023163"/>
    </source>
</evidence>
<dbReference type="InterPro" id="IPR020449">
    <property type="entry name" value="Tscrpt_reg_AraC-type_HTH"/>
</dbReference>
<dbReference type="InterPro" id="IPR018060">
    <property type="entry name" value="HTH_AraC"/>
</dbReference>
<comment type="caution">
    <text evidence="5">The sequence shown here is derived from an EMBL/GenBank/DDBJ whole genome shotgun (WGS) entry which is preliminary data.</text>
</comment>
<dbReference type="Pfam" id="PF12833">
    <property type="entry name" value="HTH_18"/>
    <property type="match status" value="1"/>
</dbReference>
<dbReference type="InterPro" id="IPR009057">
    <property type="entry name" value="Homeodomain-like_sf"/>
</dbReference>
<evidence type="ECO:0000313" key="5">
    <source>
        <dbReference type="EMBL" id="TLD03022.1"/>
    </source>
</evidence>
<protein>
    <submittedName>
        <fullName evidence="5">Melibiose operon regulatory protein</fullName>
    </submittedName>
</protein>
<dbReference type="PROSITE" id="PS00041">
    <property type="entry name" value="HTH_ARAC_FAMILY_1"/>
    <property type="match status" value="1"/>
</dbReference>
<dbReference type="Proteomes" id="UP000306509">
    <property type="component" value="Unassembled WGS sequence"/>
</dbReference>
<gene>
    <name evidence="5" type="primary">melR_1</name>
    <name evidence="5" type="ORF">DSM106044_00046</name>
</gene>
<dbReference type="RefSeq" id="WP_044296619.1">
    <property type="nucleotide sequence ID" value="NZ_CABMJZ010000074.1"/>
</dbReference>
<dbReference type="Pfam" id="PF02311">
    <property type="entry name" value="AraC_binding"/>
    <property type="match status" value="1"/>
</dbReference>
<dbReference type="GO" id="GO:0003700">
    <property type="term" value="F:DNA-binding transcription factor activity"/>
    <property type="evidence" value="ECO:0007669"/>
    <property type="project" value="InterPro"/>
</dbReference>
<sequence>MRKVLYSESIDGIMIDRVVRDYEFTMPSKHTHDEYEIYYLVEGERYYFIEKQTYHIKKGSLVFINRNQIHKTGQYGDSYHERIVIEFLDEPFSTFLASTGELSLAEFFRKNQGVLQLDVPRQKYVLSLLDGIADEMYTCDPGYRMMTMTKLARLLFFAMRHWSNSVSSAPTTALSTSATHQKVSEVASFITANYDSACSLAHIADHFYMSKSYLSRIFKEITGYTVNEYINVNRIQQARVLLAETDLSITEIAERLGYESITYFEKIFRKHTETSPLKYRKQFNKSIALPRPKSFGAEIMES</sequence>